<gene>
    <name evidence="1" type="ORF">VA596_46810</name>
</gene>
<accession>A0ABU5RLF4</accession>
<comment type="caution">
    <text evidence="1">The sequence shown here is derived from an EMBL/GenBank/DDBJ whole genome shotgun (WGS) entry which is preliminary data.</text>
</comment>
<reference evidence="1 2" key="1">
    <citation type="submission" date="2023-12" db="EMBL/GenBank/DDBJ databases">
        <title>Amycolatopsis sp. V23-08.</title>
        <authorList>
            <person name="Somphong A."/>
        </authorList>
    </citation>
    <scope>NUCLEOTIDE SEQUENCE [LARGE SCALE GENOMIC DNA]</scope>
    <source>
        <strain evidence="1 2">V23-08</strain>
    </source>
</reference>
<dbReference type="Proteomes" id="UP001304298">
    <property type="component" value="Unassembled WGS sequence"/>
</dbReference>
<keyword evidence="2" id="KW-1185">Reference proteome</keyword>
<organism evidence="1 2">
    <name type="scientific">Amycolatopsis heterodermiae</name>
    <dbReference type="NCBI Taxonomy" id="3110235"/>
    <lineage>
        <taxon>Bacteria</taxon>
        <taxon>Bacillati</taxon>
        <taxon>Actinomycetota</taxon>
        <taxon>Actinomycetes</taxon>
        <taxon>Pseudonocardiales</taxon>
        <taxon>Pseudonocardiaceae</taxon>
        <taxon>Amycolatopsis</taxon>
    </lineage>
</organism>
<protein>
    <submittedName>
        <fullName evidence="1">Uncharacterized protein</fullName>
    </submittedName>
</protein>
<sequence>MEPHDDATPSVLAAEAGVAVRRLACCVDGGKLRAPAEMYQVLGILQLLVEDVGQLLPSVQAELEDGLLAGRLVRHAVGDEVTDTWDRVGEVGCALAHARTLALRMTKELEHSQTAMRDLTGP</sequence>
<name>A0ABU5RLF4_9PSEU</name>
<evidence type="ECO:0000313" key="2">
    <source>
        <dbReference type="Proteomes" id="UP001304298"/>
    </source>
</evidence>
<evidence type="ECO:0000313" key="1">
    <source>
        <dbReference type="EMBL" id="MEA5367112.1"/>
    </source>
</evidence>
<dbReference type="EMBL" id="JAYFSI010000020">
    <property type="protein sequence ID" value="MEA5367112.1"/>
    <property type="molecule type" value="Genomic_DNA"/>
</dbReference>
<dbReference type="RefSeq" id="WP_323337099.1">
    <property type="nucleotide sequence ID" value="NZ_JAYFSI010000020.1"/>
</dbReference>
<proteinExistence type="predicted"/>